<keyword evidence="3" id="KW-0343">GTPase activation</keyword>
<evidence type="ECO:0000256" key="2">
    <source>
        <dbReference type="ARBA" id="ARBA00009758"/>
    </source>
</evidence>
<dbReference type="InterPro" id="IPR000406">
    <property type="entry name" value="Rho_GDI"/>
</dbReference>
<comment type="similarity">
    <text evidence="2">Belongs to the Rho GDI family.</text>
</comment>
<dbReference type="PANTHER" id="PTHR10980:SF3">
    <property type="entry name" value="LD16419P"/>
    <property type="match status" value="1"/>
</dbReference>
<dbReference type="InterPro" id="IPR014756">
    <property type="entry name" value="Ig_E-set"/>
</dbReference>
<dbReference type="GO" id="GO:0005094">
    <property type="term" value="F:Rho GDP-dissociation inhibitor activity"/>
    <property type="evidence" value="ECO:0007669"/>
    <property type="project" value="InterPro"/>
</dbReference>
<dbReference type="InterPro" id="IPR024792">
    <property type="entry name" value="RhoGDI_dom_sf"/>
</dbReference>
<name>A0A7S2BBE4_9EUKA</name>
<evidence type="ECO:0000256" key="4">
    <source>
        <dbReference type="ARBA" id="ARBA00022490"/>
    </source>
</evidence>
<gene>
    <name evidence="6" type="ORF">CBRE1094_LOCUS688</name>
</gene>
<keyword evidence="4" id="KW-0963">Cytoplasm</keyword>
<feature type="region of interest" description="Disordered" evidence="5">
    <location>
        <begin position="1"/>
        <end position="43"/>
    </location>
</feature>
<dbReference type="FunFam" id="2.70.50.30:FF:000004">
    <property type="entry name" value="Rho GDP-dissociation inhibitor 1"/>
    <property type="match status" value="1"/>
</dbReference>
<dbReference type="AlphaFoldDB" id="A0A7S2BBE4"/>
<dbReference type="Pfam" id="PF02115">
    <property type="entry name" value="Rho_GDI"/>
    <property type="match status" value="1"/>
</dbReference>
<dbReference type="Gene3D" id="2.70.50.30">
    <property type="entry name" value="Coagulation Factor XIII, subunit A, domain 1"/>
    <property type="match status" value="1"/>
</dbReference>
<protein>
    <recommendedName>
        <fullName evidence="7">Rho GDP-dissociation inhibitor</fullName>
    </recommendedName>
</protein>
<evidence type="ECO:0000256" key="3">
    <source>
        <dbReference type="ARBA" id="ARBA00022468"/>
    </source>
</evidence>
<evidence type="ECO:0000313" key="6">
    <source>
        <dbReference type="EMBL" id="CAD9391546.1"/>
    </source>
</evidence>
<dbReference type="GO" id="GO:0005096">
    <property type="term" value="F:GTPase activator activity"/>
    <property type="evidence" value="ECO:0007669"/>
    <property type="project" value="UniProtKB-KW"/>
</dbReference>
<organism evidence="6">
    <name type="scientific">Haptolina brevifila</name>
    <dbReference type="NCBI Taxonomy" id="156173"/>
    <lineage>
        <taxon>Eukaryota</taxon>
        <taxon>Haptista</taxon>
        <taxon>Haptophyta</taxon>
        <taxon>Prymnesiophyceae</taxon>
        <taxon>Prymnesiales</taxon>
        <taxon>Prymnesiaceae</taxon>
        <taxon>Haptolina</taxon>
    </lineage>
</organism>
<dbReference type="GO" id="GO:0007266">
    <property type="term" value="P:Rho protein signal transduction"/>
    <property type="evidence" value="ECO:0007669"/>
    <property type="project" value="InterPro"/>
</dbReference>
<dbReference type="EMBL" id="HBGU01001340">
    <property type="protein sequence ID" value="CAD9391546.1"/>
    <property type="molecule type" value="Transcribed_RNA"/>
</dbReference>
<sequence length="203" mass="22346">MADLGDASSANQESEREEGYVAPPPKSLEELMSSEGKEGEDEALQRYKASLLGAAAAGGGMSDDPRRVVVTKLEIVINGRDSISVDMTQQDNLSGNLSIKLKEGCEYKTQISFRVQNELIAGLKYKNKVSRGPLNVLTTDEMLGSFAPDPEKENVAVFPRREWEDAPSGMMARATYNCKTEFIDDDGKTHLAFSYKLVISKDW</sequence>
<reference evidence="6" key="1">
    <citation type="submission" date="2021-01" db="EMBL/GenBank/DDBJ databases">
        <authorList>
            <person name="Corre E."/>
            <person name="Pelletier E."/>
            <person name="Niang G."/>
            <person name="Scheremetjew M."/>
            <person name="Finn R."/>
            <person name="Kale V."/>
            <person name="Holt S."/>
            <person name="Cochrane G."/>
            <person name="Meng A."/>
            <person name="Brown T."/>
            <person name="Cohen L."/>
        </authorList>
    </citation>
    <scope>NUCLEOTIDE SEQUENCE</scope>
    <source>
        <strain evidence="6">UTEX LB 985</strain>
    </source>
</reference>
<comment type="subcellular location">
    <subcellularLocation>
        <location evidence="1">Cytoplasm</location>
    </subcellularLocation>
</comment>
<proteinExistence type="inferred from homology"/>
<dbReference type="GO" id="GO:0016020">
    <property type="term" value="C:membrane"/>
    <property type="evidence" value="ECO:0007669"/>
    <property type="project" value="TreeGrafter"/>
</dbReference>
<evidence type="ECO:0000256" key="1">
    <source>
        <dbReference type="ARBA" id="ARBA00004496"/>
    </source>
</evidence>
<dbReference type="GO" id="GO:0005829">
    <property type="term" value="C:cytosol"/>
    <property type="evidence" value="ECO:0007669"/>
    <property type="project" value="TreeGrafter"/>
</dbReference>
<dbReference type="SUPFAM" id="SSF81296">
    <property type="entry name" value="E set domains"/>
    <property type="match status" value="1"/>
</dbReference>
<evidence type="ECO:0000256" key="5">
    <source>
        <dbReference type="SAM" id="MobiDB-lite"/>
    </source>
</evidence>
<accession>A0A7S2BBE4</accession>
<evidence type="ECO:0008006" key="7">
    <source>
        <dbReference type="Google" id="ProtNLM"/>
    </source>
</evidence>
<dbReference type="PANTHER" id="PTHR10980">
    <property type="entry name" value="RHO GDP-DISSOCIATION INHIBITOR"/>
    <property type="match status" value="1"/>
</dbReference>